<accession>A0AAX3AKF8</accession>
<evidence type="ECO:0000313" key="3">
    <source>
        <dbReference type="Proteomes" id="UP000830542"/>
    </source>
</evidence>
<dbReference type="PANTHER" id="PTHR12526">
    <property type="entry name" value="GLYCOSYLTRANSFERASE"/>
    <property type="match status" value="1"/>
</dbReference>
<evidence type="ECO:0000259" key="1">
    <source>
        <dbReference type="Pfam" id="PF13579"/>
    </source>
</evidence>
<protein>
    <submittedName>
        <fullName evidence="2">Glycosyltransferase family 4 protein</fullName>
    </submittedName>
</protein>
<dbReference type="Pfam" id="PF13579">
    <property type="entry name" value="Glyco_trans_4_4"/>
    <property type="match status" value="1"/>
</dbReference>
<dbReference type="Gene3D" id="3.40.50.2000">
    <property type="entry name" value="Glycogen Phosphorylase B"/>
    <property type="match status" value="2"/>
</dbReference>
<evidence type="ECO:0000313" key="2">
    <source>
        <dbReference type="EMBL" id="UOO94439.1"/>
    </source>
</evidence>
<dbReference type="InterPro" id="IPR028098">
    <property type="entry name" value="Glyco_trans_4-like_N"/>
</dbReference>
<reference evidence="2" key="1">
    <citation type="submission" date="2022-04" db="EMBL/GenBank/DDBJ databases">
        <title>Sequencing and genomic assembly of Halococcus dombrowskii.</title>
        <authorList>
            <person name="Lim S.W."/>
            <person name="MacLea K.S."/>
        </authorList>
    </citation>
    <scope>NUCLEOTIDE SEQUENCE</scope>
    <source>
        <strain evidence="2">H4</strain>
    </source>
</reference>
<name>A0AAX3AKF8_HALDO</name>
<gene>
    <name evidence="2" type="ORF">MUK72_10725</name>
</gene>
<organism evidence="2 3">
    <name type="scientific">Halococcus dombrowskii</name>
    <dbReference type="NCBI Taxonomy" id="179637"/>
    <lineage>
        <taxon>Archaea</taxon>
        <taxon>Methanobacteriati</taxon>
        <taxon>Methanobacteriota</taxon>
        <taxon>Stenosarchaea group</taxon>
        <taxon>Halobacteria</taxon>
        <taxon>Halobacteriales</taxon>
        <taxon>Halococcaceae</taxon>
        <taxon>Halococcus</taxon>
    </lineage>
</organism>
<sequence>MHVCMLLPERFPPDIRVRKEASALRAAGHSITLLCRGGPTEQSFARLDGIDVERLPADRLFAGLSGVVDGLRYVASAVHPAWQRAVRELDRQNPIDALHIHDLPLVQTGLALGEELGVPVVADLHENYPEAARQIQQMRGWGEIARDAEALVQRIAFAPWRLKRLERECVRRADRTVTVCEEARAHYIRDCGAESTDMTVVSNTVDLDAFAGDVEPPATLDLDPESFVVSYVGNFTRHRGLDTLVEGFARLVEKSPDAELLLVGTGNDNYVAGLKALARSLGIREQVTFTGWVDFADVPRYLAASDVSAVPHAATAHTETTVPHKLFQAMAMGVPVVASDVAPLARIVSRTDCGLVTPAGDGDALGTALTELTDEGRADDCGENGRAAVEDEYNWARDGQRLCDLYDGLRAEG</sequence>
<feature type="domain" description="Glycosyltransferase subfamily 4-like N-terminal" evidence="1">
    <location>
        <begin position="16"/>
        <end position="203"/>
    </location>
</feature>
<dbReference type="EMBL" id="CP095005">
    <property type="protein sequence ID" value="UOO94439.1"/>
    <property type="molecule type" value="Genomic_DNA"/>
</dbReference>
<dbReference type="AlphaFoldDB" id="A0AAX3AKF8"/>
<dbReference type="SUPFAM" id="SSF53756">
    <property type="entry name" value="UDP-Glycosyltransferase/glycogen phosphorylase"/>
    <property type="match status" value="1"/>
</dbReference>
<dbReference type="Pfam" id="PF13692">
    <property type="entry name" value="Glyco_trans_1_4"/>
    <property type="match status" value="1"/>
</dbReference>
<dbReference type="KEGG" id="hdo:MUK72_10725"/>
<dbReference type="Proteomes" id="UP000830542">
    <property type="component" value="Chromosome"/>
</dbReference>
<dbReference type="CDD" id="cd03801">
    <property type="entry name" value="GT4_PimA-like"/>
    <property type="match status" value="1"/>
</dbReference>
<dbReference type="GeneID" id="71762327"/>
<dbReference type="RefSeq" id="WP_244700217.1">
    <property type="nucleotide sequence ID" value="NZ_BAAADN010000002.1"/>
</dbReference>
<dbReference type="PANTHER" id="PTHR12526:SF600">
    <property type="entry name" value="GLYCOSYL TRANSFERASE GROUP 1"/>
    <property type="match status" value="1"/>
</dbReference>
<keyword evidence="3" id="KW-1185">Reference proteome</keyword>
<proteinExistence type="predicted"/>
<dbReference type="GO" id="GO:0016757">
    <property type="term" value="F:glycosyltransferase activity"/>
    <property type="evidence" value="ECO:0007669"/>
    <property type="project" value="TreeGrafter"/>
</dbReference>